<gene>
    <name evidence="2" type="ORF">MHIP_04930</name>
</gene>
<name>A0A7I9ZG65_9MYCO</name>
<evidence type="ECO:0000313" key="3">
    <source>
        <dbReference type="Proteomes" id="UP000465304"/>
    </source>
</evidence>
<dbReference type="AlphaFoldDB" id="A0A7I9ZG65"/>
<evidence type="ECO:0000256" key="1">
    <source>
        <dbReference type="SAM" id="Phobius"/>
    </source>
</evidence>
<organism evidence="2 3">
    <name type="scientific">Mycolicibacterium hippocampi</name>
    <dbReference type="NCBI Taxonomy" id="659824"/>
    <lineage>
        <taxon>Bacteria</taxon>
        <taxon>Bacillati</taxon>
        <taxon>Actinomycetota</taxon>
        <taxon>Actinomycetes</taxon>
        <taxon>Mycobacteriales</taxon>
        <taxon>Mycobacteriaceae</taxon>
        <taxon>Mycolicibacterium</taxon>
    </lineage>
</organism>
<dbReference type="RefSeq" id="WP_205390257.1">
    <property type="nucleotide sequence ID" value="NZ_BLLB01000002.1"/>
</dbReference>
<comment type="caution">
    <text evidence="2">The sequence shown here is derived from an EMBL/GenBank/DDBJ whole genome shotgun (WGS) entry which is preliminary data.</text>
</comment>
<accession>A0A7I9ZG65</accession>
<reference evidence="2 3" key="1">
    <citation type="journal article" date="2019" name="Emerg. Microbes Infect.">
        <title>Comprehensive subspecies identification of 175 nontuberculous mycobacteria species based on 7547 genomic profiles.</title>
        <authorList>
            <person name="Matsumoto Y."/>
            <person name="Kinjo T."/>
            <person name="Motooka D."/>
            <person name="Nabeya D."/>
            <person name="Jung N."/>
            <person name="Uechi K."/>
            <person name="Horii T."/>
            <person name="Iida T."/>
            <person name="Fujita J."/>
            <person name="Nakamura S."/>
        </authorList>
    </citation>
    <scope>NUCLEOTIDE SEQUENCE [LARGE SCALE GENOMIC DNA]</scope>
    <source>
        <strain evidence="2 3">JCM 30996</strain>
    </source>
</reference>
<keyword evidence="1" id="KW-0472">Membrane</keyword>
<proteinExistence type="predicted"/>
<keyword evidence="1" id="KW-1133">Transmembrane helix</keyword>
<protein>
    <submittedName>
        <fullName evidence="2">Uncharacterized protein</fullName>
    </submittedName>
</protein>
<dbReference type="EMBL" id="BLLB01000002">
    <property type="protein sequence ID" value="GFH00010.1"/>
    <property type="molecule type" value="Genomic_DNA"/>
</dbReference>
<dbReference type="Proteomes" id="UP000465304">
    <property type="component" value="Unassembled WGS sequence"/>
</dbReference>
<feature type="transmembrane region" description="Helical" evidence="1">
    <location>
        <begin position="6"/>
        <end position="28"/>
    </location>
</feature>
<keyword evidence="1" id="KW-0812">Transmembrane</keyword>
<sequence length="181" mass="19209">MDIAQLIVNGLAALGAVGAAVAALAIATRDRRDRRDERRAAARAQARLVLVEINDGDSDMYYNIEVANHGAQPILDVAVESVANQGQSGPIRWAPRHGSEAIRAVQPLRDGGPPRMLVGEIVRETDGVSIALSETTPDDRRMFVGLPPASFSSATVRFTDANGNIWTTDTDGELTHVGTAG</sequence>
<evidence type="ECO:0000313" key="2">
    <source>
        <dbReference type="EMBL" id="GFH00010.1"/>
    </source>
</evidence>
<keyword evidence="3" id="KW-1185">Reference proteome</keyword>